<feature type="compositionally biased region" description="Pro residues" evidence="1">
    <location>
        <begin position="298"/>
        <end position="321"/>
    </location>
</feature>
<dbReference type="Proteomes" id="UP000241462">
    <property type="component" value="Unassembled WGS sequence"/>
</dbReference>
<keyword evidence="3" id="KW-1185">Reference proteome</keyword>
<evidence type="ECO:0000256" key="1">
    <source>
        <dbReference type="SAM" id="MobiDB-lite"/>
    </source>
</evidence>
<feature type="compositionally biased region" description="Low complexity" evidence="1">
    <location>
        <begin position="328"/>
        <end position="347"/>
    </location>
</feature>
<dbReference type="STRING" id="2025994.A0A2T3A257"/>
<reference evidence="2 3" key="1">
    <citation type="journal article" date="2018" name="Mycol. Prog.">
        <title>Coniella lustricola, a new species from submerged detritus.</title>
        <authorList>
            <person name="Raudabaugh D.B."/>
            <person name="Iturriaga T."/>
            <person name="Carver A."/>
            <person name="Mondo S."/>
            <person name="Pangilinan J."/>
            <person name="Lipzen A."/>
            <person name="He G."/>
            <person name="Amirebrahimi M."/>
            <person name="Grigoriev I.V."/>
            <person name="Miller A.N."/>
        </authorList>
    </citation>
    <scope>NUCLEOTIDE SEQUENCE [LARGE SCALE GENOMIC DNA]</scope>
    <source>
        <strain evidence="2 3">B22-T-1</strain>
    </source>
</reference>
<feature type="compositionally biased region" description="Basic and acidic residues" evidence="1">
    <location>
        <begin position="200"/>
        <end position="221"/>
    </location>
</feature>
<dbReference type="AlphaFoldDB" id="A0A2T3A257"/>
<proteinExistence type="predicted"/>
<feature type="compositionally biased region" description="Low complexity" evidence="1">
    <location>
        <begin position="146"/>
        <end position="199"/>
    </location>
</feature>
<evidence type="ECO:0000313" key="3">
    <source>
        <dbReference type="Proteomes" id="UP000241462"/>
    </source>
</evidence>
<feature type="region of interest" description="Disordered" evidence="1">
    <location>
        <begin position="139"/>
        <end position="347"/>
    </location>
</feature>
<organism evidence="2 3">
    <name type="scientific">Coniella lustricola</name>
    <dbReference type="NCBI Taxonomy" id="2025994"/>
    <lineage>
        <taxon>Eukaryota</taxon>
        <taxon>Fungi</taxon>
        <taxon>Dikarya</taxon>
        <taxon>Ascomycota</taxon>
        <taxon>Pezizomycotina</taxon>
        <taxon>Sordariomycetes</taxon>
        <taxon>Sordariomycetidae</taxon>
        <taxon>Diaporthales</taxon>
        <taxon>Schizoparmaceae</taxon>
        <taxon>Coniella</taxon>
    </lineage>
</organism>
<protein>
    <submittedName>
        <fullName evidence="2">Uncharacterized protein</fullName>
    </submittedName>
</protein>
<accession>A0A2T3A257</accession>
<sequence>MAFDESVTALLKTYDNCLALLKAFKRQRKQDDSGRKINSRASEKQALLKRSLRANREKVERAYSLRVAEAGIRFEKGDSKAKSALGKVLKRLNAAITSLIRLASHGRSPSLDYQSLMALSNSSRLQAIKTFDQLSHRLDTKSARGSAVSATSTALVSTTATSSTSKAVSKTSKTSSQGKSSSKPAKSSSSKSKKSSQGSHSDKKAKAAKESSGKADIKVDSNMKPTADNKPAKIANESSKADIKVNADNKPATTPRKQQKHVSLPPPALSQQQPQTTVKPSSPTIEAKAPKLKRHVSLPPPPPPKPQMIMPPPPPPPPPVPPKDDNRTTTPAAATAAATTTLPRRNTTISINEEVSIDAALRRSAPALRRQPSNATNRFSIYSFSSGSTRLGEIPQSKWRRNLPGTNEDEDDTGYYNVPVMYPLRPYEPPVKERRFLGLFKRTNTT</sequence>
<dbReference type="EMBL" id="KZ678500">
    <property type="protein sequence ID" value="PSR81512.1"/>
    <property type="molecule type" value="Genomic_DNA"/>
</dbReference>
<dbReference type="OrthoDB" id="5226911at2759"/>
<evidence type="ECO:0000313" key="2">
    <source>
        <dbReference type="EMBL" id="PSR81512.1"/>
    </source>
</evidence>
<gene>
    <name evidence="2" type="ORF">BD289DRAFT_438953</name>
</gene>
<dbReference type="InParanoid" id="A0A2T3A257"/>
<name>A0A2T3A257_9PEZI</name>